<keyword evidence="1" id="KW-0472">Membrane</keyword>
<accession>A0A2X0M7E8</accession>
<proteinExistence type="predicted"/>
<evidence type="ECO:0000313" key="2">
    <source>
        <dbReference type="EMBL" id="SCZ99371.1"/>
    </source>
</evidence>
<keyword evidence="1" id="KW-0812">Transmembrane</keyword>
<protein>
    <submittedName>
        <fullName evidence="2">BZ3500_MvSof-1268-A1-R1_Chr3-1g05975 protein</fullName>
    </submittedName>
</protein>
<name>A0A2X0M7E8_9BASI</name>
<feature type="transmembrane region" description="Helical" evidence="1">
    <location>
        <begin position="282"/>
        <end position="303"/>
    </location>
</feature>
<dbReference type="AlphaFoldDB" id="A0A2X0M7E8"/>
<evidence type="ECO:0000256" key="1">
    <source>
        <dbReference type="SAM" id="Phobius"/>
    </source>
</evidence>
<evidence type="ECO:0000313" key="3">
    <source>
        <dbReference type="Proteomes" id="UP000249723"/>
    </source>
</evidence>
<keyword evidence="1" id="KW-1133">Transmembrane helix</keyword>
<organism evidence="2 3">
    <name type="scientific">Microbotryum saponariae</name>
    <dbReference type="NCBI Taxonomy" id="289078"/>
    <lineage>
        <taxon>Eukaryota</taxon>
        <taxon>Fungi</taxon>
        <taxon>Dikarya</taxon>
        <taxon>Basidiomycota</taxon>
        <taxon>Pucciniomycotina</taxon>
        <taxon>Microbotryomycetes</taxon>
        <taxon>Microbotryales</taxon>
        <taxon>Microbotryaceae</taxon>
        <taxon>Microbotryum</taxon>
    </lineage>
</organism>
<dbReference type="EMBL" id="FMWP01000096">
    <property type="protein sequence ID" value="SCZ99371.1"/>
    <property type="molecule type" value="Genomic_DNA"/>
</dbReference>
<feature type="transmembrane region" description="Helical" evidence="1">
    <location>
        <begin position="15"/>
        <end position="32"/>
    </location>
</feature>
<gene>
    <name evidence="2" type="ORF">BZ3500_MVSOF-1268-A1-R1_CHR3-1G05975</name>
</gene>
<dbReference type="OrthoDB" id="2535661at2759"/>
<feature type="transmembrane region" description="Helical" evidence="1">
    <location>
        <begin position="315"/>
        <end position="334"/>
    </location>
</feature>
<feature type="transmembrane region" description="Helical" evidence="1">
    <location>
        <begin position="122"/>
        <end position="142"/>
    </location>
</feature>
<keyword evidence="3" id="KW-1185">Reference proteome</keyword>
<dbReference type="Proteomes" id="UP000249723">
    <property type="component" value="Unassembled WGS sequence"/>
</dbReference>
<sequence>MMASLDALVYRTPSPGFRTRMIVMVAINVLWVRDCTRHSRYRHLFLSFSHTQLNDFSLTQLNDGPCRLIISSFVYLGVSQYERRAKARSAAGPYRTKERAFWLFRRVDRPSGKVLIPNQRTVGVFFIILAGVCSMGFGLDAIEMYVYHRSMSHILSCQFGPHVVSCIPSSPKIPQPDVGVPHAFDPDYAASMGGFSSGPTLPTFLLTTDKYSGINVSSRLFNFFVISVDQFWESYTQLMTLLKSDAAAYPNVPALNYDLAQLQLARTQCLYNEFWKAGTYTWGPNIMSALAMLVVNFFGLFLCRTMNRQVEFQKFQLFSSVAIGSVCGVMEATWGNIDSKSAASGATWRQRLSSLFGGNT</sequence>
<reference evidence="3" key="1">
    <citation type="submission" date="2016-10" db="EMBL/GenBank/DDBJ databases">
        <authorList>
            <person name="Jeantristanb JTB J.-T."/>
            <person name="Ricardo R."/>
        </authorList>
    </citation>
    <scope>NUCLEOTIDE SEQUENCE [LARGE SCALE GENOMIC DNA]</scope>
</reference>